<keyword evidence="1" id="KW-0472">Membrane</keyword>
<evidence type="ECO:0000313" key="3">
    <source>
        <dbReference type="EMBL" id="NDV63426.1"/>
    </source>
</evidence>
<dbReference type="RefSeq" id="WP_238710839.1">
    <property type="nucleotide sequence ID" value="NZ_JAAGNX010000003.1"/>
</dbReference>
<dbReference type="EMBL" id="JAAGNX010000003">
    <property type="protein sequence ID" value="NDV63426.1"/>
    <property type="molecule type" value="Genomic_DNA"/>
</dbReference>
<dbReference type="PANTHER" id="PTHR36927:SF1">
    <property type="entry name" value="MDO-LIKE PROTEIN"/>
    <property type="match status" value="1"/>
</dbReference>
<proteinExistence type="predicted"/>
<feature type="transmembrane region" description="Helical" evidence="1">
    <location>
        <begin position="239"/>
        <end position="259"/>
    </location>
</feature>
<name>A0A6B2M4Z0_9BACT</name>
<feature type="transmembrane region" description="Helical" evidence="1">
    <location>
        <begin position="312"/>
        <end position="332"/>
    </location>
</feature>
<keyword evidence="3" id="KW-0808">Transferase</keyword>
<keyword evidence="4" id="KW-1185">Reference proteome</keyword>
<organism evidence="3 4">
    <name type="scientific">Oceanipulchritudo coccoides</name>
    <dbReference type="NCBI Taxonomy" id="2706888"/>
    <lineage>
        <taxon>Bacteria</taxon>
        <taxon>Pseudomonadati</taxon>
        <taxon>Verrucomicrobiota</taxon>
        <taxon>Opitutia</taxon>
        <taxon>Puniceicoccales</taxon>
        <taxon>Oceanipulchritudinaceae</taxon>
        <taxon>Oceanipulchritudo</taxon>
    </lineage>
</organism>
<evidence type="ECO:0000256" key="1">
    <source>
        <dbReference type="SAM" id="Phobius"/>
    </source>
</evidence>
<dbReference type="GO" id="GO:0016747">
    <property type="term" value="F:acyltransferase activity, transferring groups other than amino-acyl groups"/>
    <property type="evidence" value="ECO:0007669"/>
    <property type="project" value="InterPro"/>
</dbReference>
<dbReference type="InterPro" id="IPR002656">
    <property type="entry name" value="Acyl_transf_3_dom"/>
</dbReference>
<reference evidence="3 4" key="1">
    <citation type="submission" date="2020-02" db="EMBL/GenBank/DDBJ databases">
        <title>Albibacoteraceae fam. nov., the first described family within the subdivision 4 Verrucomicrobia.</title>
        <authorList>
            <person name="Xi F."/>
        </authorList>
    </citation>
    <scope>NUCLEOTIDE SEQUENCE [LARGE SCALE GENOMIC DNA]</scope>
    <source>
        <strain evidence="3 4">CK1056</strain>
    </source>
</reference>
<feature type="transmembrane region" description="Helical" evidence="1">
    <location>
        <begin position="352"/>
        <end position="369"/>
    </location>
</feature>
<accession>A0A6B2M4Z0</accession>
<sequence>MQTTQELPQTERFHSLDALRGFALLLGVFFHAAESFCPERLSWAVLDKNTHWIADWFQFLSHSFRMELFFLIAGFFAHLVYHRAGARHFILNRLSRIFLPFMMGWLILFPVLSWIWISGFAQAGRLSDMGIPEEFHSMPAWKLTIGALMQKDFWIENFSLMHLWFLHQLLVIYGVILVARALVSSTAGRSFNHRLRRAADNGFAMLFNARFGWLVLVVVTVPILWTMNEWTVDTPNESLIPHLPTTLLYGLFFLVGWMLHRNTGLLGKLKCASSGFFLVGLGIGLSFLVYFLNDALVLLGLVSLKGELYKHVYQLAYVTMMWAFVIGTITLFQRFAQTRSAFWKYIADASYWIYLVHLVVVVPVQIAIAEQPWPAALKYFIILAVSLPILFASYHLFVRSTIIGKWLNGKKHASPKRQPLKPVPNFN</sequence>
<feature type="transmembrane region" description="Helical" evidence="1">
    <location>
        <begin position="163"/>
        <end position="183"/>
    </location>
</feature>
<keyword evidence="1" id="KW-1133">Transmembrane helix</keyword>
<dbReference type="PANTHER" id="PTHR36927">
    <property type="entry name" value="BLR4337 PROTEIN"/>
    <property type="match status" value="1"/>
</dbReference>
<feature type="domain" description="Acyltransferase 3" evidence="2">
    <location>
        <begin position="14"/>
        <end position="393"/>
    </location>
</feature>
<feature type="transmembrane region" description="Helical" evidence="1">
    <location>
        <begin position="68"/>
        <end position="85"/>
    </location>
</feature>
<feature type="transmembrane region" description="Helical" evidence="1">
    <location>
        <begin position="203"/>
        <end position="227"/>
    </location>
</feature>
<dbReference type="AlphaFoldDB" id="A0A6B2M4Z0"/>
<dbReference type="Proteomes" id="UP000478417">
    <property type="component" value="Unassembled WGS sequence"/>
</dbReference>
<keyword evidence="3" id="KW-0012">Acyltransferase</keyword>
<evidence type="ECO:0000259" key="2">
    <source>
        <dbReference type="Pfam" id="PF01757"/>
    </source>
</evidence>
<dbReference type="Pfam" id="PF01757">
    <property type="entry name" value="Acyl_transf_3"/>
    <property type="match status" value="1"/>
</dbReference>
<feature type="transmembrane region" description="Helical" evidence="1">
    <location>
        <begin position="97"/>
        <end position="117"/>
    </location>
</feature>
<comment type="caution">
    <text evidence="3">The sequence shown here is derived from an EMBL/GenBank/DDBJ whole genome shotgun (WGS) entry which is preliminary data.</text>
</comment>
<evidence type="ECO:0000313" key="4">
    <source>
        <dbReference type="Proteomes" id="UP000478417"/>
    </source>
</evidence>
<feature type="transmembrane region" description="Helical" evidence="1">
    <location>
        <begin position="271"/>
        <end position="292"/>
    </location>
</feature>
<feature type="transmembrane region" description="Helical" evidence="1">
    <location>
        <begin position="375"/>
        <end position="397"/>
    </location>
</feature>
<protein>
    <submittedName>
        <fullName evidence="3">Acyltransferase family protein</fullName>
    </submittedName>
</protein>
<gene>
    <name evidence="3" type="ORF">G0Q06_13250</name>
</gene>
<keyword evidence="1" id="KW-0812">Transmembrane</keyword>
<dbReference type="InterPro" id="IPR050623">
    <property type="entry name" value="Glucan_succinyl_AcylTrfase"/>
</dbReference>